<gene>
    <name evidence="1" type="ORF">K3G42_015431</name>
</gene>
<accession>A0ACB8FMY4</accession>
<name>A0ACB8FMY4_9SAUR</name>
<organism evidence="1 2">
    <name type="scientific">Sphaerodactylus townsendi</name>
    <dbReference type="NCBI Taxonomy" id="933632"/>
    <lineage>
        <taxon>Eukaryota</taxon>
        <taxon>Metazoa</taxon>
        <taxon>Chordata</taxon>
        <taxon>Craniata</taxon>
        <taxon>Vertebrata</taxon>
        <taxon>Euteleostomi</taxon>
        <taxon>Lepidosauria</taxon>
        <taxon>Squamata</taxon>
        <taxon>Bifurcata</taxon>
        <taxon>Gekkota</taxon>
        <taxon>Sphaerodactylidae</taxon>
        <taxon>Sphaerodactylus</taxon>
    </lineage>
</organism>
<dbReference type="Proteomes" id="UP000827872">
    <property type="component" value="Linkage Group LG06"/>
</dbReference>
<protein>
    <submittedName>
        <fullName evidence="1">Uncharacterized protein</fullName>
    </submittedName>
</protein>
<evidence type="ECO:0000313" key="1">
    <source>
        <dbReference type="EMBL" id="KAH8006935.1"/>
    </source>
</evidence>
<evidence type="ECO:0000313" key="2">
    <source>
        <dbReference type="Proteomes" id="UP000827872"/>
    </source>
</evidence>
<sequence>MPMGQKSHIQRQKQLDGKTEKETMPMCSLSASDYLSDSTSLKCYYPCWIPNDERTDTCSGMVEYSLDLQNINLSAIRTVRVLRPLKAINRVPMRGSESLFATTPPAAPKRKACVPKWRLRMEEEELFSNIARKLFSPAEKANGKRGYAAIPESSDTAQQEHKRNLVSPFDHGTVLTDQENAVHVMQLLSSRTFDMTW</sequence>
<dbReference type="EMBL" id="CM037619">
    <property type="protein sequence ID" value="KAH8006935.1"/>
    <property type="molecule type" value="Genomic_DNA"/>
</dbReference>
<comment type="caution">
    <text evidence="1">The sequence shown here is derived from an EMBL/GenBank/DDBJ whole genome shotgun (WGS) entry which is preliminary data.</text>
</comment>
<keyword evidence="2" id="KW-1185">Reference proteome</keyword>
<proteinExistence type="predicted"/>
<reference evidence="1" key="1">
    <citation type="submission" date="2021-08" db="EMBL/GenBank/DDBJ databases">
        <title>The first chromosome-level gecko genome reveals the dynamic sex chromosomes of Neotropical dwarf geckos (Sphaerodactylidae: Sphaerodactylus).</title>
        <authorList>
            <person name="Pinto B.J."/>
            <person name="Keating S.E."/>
            <person name="Gamble T."/>
        </authorList>
    </citation>
    <scope>NUCLEOTIDE SEQUENCE</scope>
    <source>
        <strain evidence="1">TG3544</strain>
    </source>
</reference>